<dbReference type="GO" id="GO:0044545">
    <property type="term" value="C:NSL complex"/>
    <property type="evidence" value="ECO:0007669"/>
    <property type="project" value="TreeGrafter"/>
</dbReference>
<name>A0A9J5ZMR3_SOLCO</name>
<keyword evidence="2" id="KW-1185">Reference proteome</keyword>
<dbReference type="EMBL" id="JACXVP010000004">
    <property type="protein sequence ID" value="KAG5613404.1"/>
    <property type="molecule type" value="Genomic_DNA"/>
</dbReference>
<reference evidence="1 2" key="1">
    <citation type="submission" date="2020-09" db="EMBL/GenBank/DDBJ databases">
        <title>De no assembly of potato wild relative species, Solanum commersonii.</title>
        <authorList>
            <person name="Cho K."/>
        </authorList>
    </citation>
    <scope>NUCLEOTIDE SEQUENCE [LARGE SCALE GENOMIC DNA]</scope>
    <source>
        <strain evidence="1">LZ3.2</strain>
        <tissue evidence="1">Leaf</tissue>
    </source>
</reference>
<dbReference type="GO" id="GO:0002151">
    <property type="term" value="F:G-quadruplex RNA binding"/>
    <property type="evidence" value="ECO:0007669"/>
    <property type="project" value="InterPro"/>
</dbReference>
<proteinExistence type="predicted"/>
<evidence type="ECO:0000313" key="2">
    <source>
        <dbReference type="Proteomes" id="UP000824120"/>
    </source>
</evidence>
<comment type="caution">
    <text evidence="1">The sequence shown here is derived from an EMBL/GenBank/DDBJ whole genome shotgun (WGS) entry which is preliminary data.</text>
</comment>
<dbReference type="InterPro" id="IPR037912">
    <property type="entry name" value="MCRS1"/>
</dbReference>
<dbReference type="OrthoDB" id="1213402at2759"/>
<evidence type="ECO:0000313" key="1">
    <source>
        <dbReference type="EMBL" id="KAG5613404.1"/>
    </source>
</evidence>
<gene>
    <name evidence="1" type="ORF">H5410_024685</name>
</gene>
<sequence>MGSLSPSSSWTPQDDLLLINSVMTGASLELLLRRFNDQELQARWRSLLCSLDEKEIRMQNTLVPLVRDGADTFVPLVRDGADTLAPLVRDGDDTLVPLVRDGADTFVPLVRDGADTLAPLVRDGDDTLVPLVRDGADTLVPLVRDGANTFVPLVRDGADTLVPLVCDGADTLVPLVRDGADKMDTSGYDISTTINSSSSMRDQISRCTDDELSLSFTGLHENDEPFDVNSFLLDTPYKESDMTDKNKDVSEIPKAPDQEVYVPDGACSRELSDKYVDPANPEMRDGVICCTLNTEVLEVPHNDNVFLLH</sequence>
<dbReference type="Proteomes" id="UP000824120">
    <property type="component" value="Chromosome 4"/>
</dbReference>
<organism evidence="1 2">
    <name type="scientific">Solanum commersonii</name>
    <name type="common">Commerson's wild potato</name>
    <name type="synonym">Commerson's nightshade</name>
    <dbReference type="NCBI Taxonomy" id="4109"/>
    <lineage>
        <taxon>Eukaryota</taxon>
        <taxon>Viridiplantae</taxon>
        <taxon>Streptophyta</taxon>
        <taxon>Embryophyta</taxon>
        <taxon>Tracheophyta</taxon>
        <taxon>Spermatophyta</taxon>
        <taxon>Magnoliopsida</taxon>
        <taxon>eudicotyledons</taxon>
        <taxon>Gunneridae</taxon>
        <taxon>Pentapetalae</taxon>
        <taxon>asterids</taxon>
        <taxon>lamiids</taxon>
        <taxon>Solanales</taxon>
        <taxon>Solanaceae</taxon>
        <taxon>Solanoideae</taxon>
        <taxon>Solaneae</taxon>
        <taxon>Solanum</taxon>
    </lineage>
</organism>
<dbReference type="GO" id="GO:0045944">
    <property type="term" value="P:positive regulation of transcription by RNA polymerase II"/>
    <property type="evidence" value="ECO:0007669"/>
    <property type="project" value="TreeGrafter"/>
</dbReference>
<dbReference type="PANTHER" id="PTHR13233:SF16">
    <property type="entry name" value="MICROSPHERULE PROTEIN N-TERMINAL DOMAIN-CONTAINING PROTEIN"/>
    <property type="match status" value="1"/>
</dbReference>
<dbReference type="PANTHER" id="PTHR13233">
    <property type="entry name" value="MICROSPHERULE PROTEIN 1"/>
    <property type="match status" value="1"/>
</dbReference>
<dbReference type="GO" id="GO:0071339">
    <property type="term" value="C:MLL1 complex"/>
    <property type="evidence" value="ECO:0007669"/>
    <property type="project" value="InterPro"/>
</dbReference>
<dbReference type="GO" id="GO:0031011">
    <property type="term" value="C:Ino80 complex"/>
    <property type="evidence" value="ECO:0007669"/>
    <property type="project" value="InterPro"/>
</dbReference>
<protein>
    <submittedName>
        <fullName evidence="1">Uncharacterized protein</fullName>
    </submittedName>
</protein>
<accession>A0A9J5ZMR3</accession>
<dbReference type="AlphaFoldDB" id="A0A9J5ZMR3"/>